<feature type="region of interest" description="Disordered" evidence="5">
    <location>
        <begin position="1070"/>
        <end position="1091"/>
    </location>
</feature>
<feature type="compositionally biased region" description="Basic and acidic residues" evidence="5">
    <location>
        <begin position="442"/>
        <end position="454"/>
    </location>
</feature>
<sequence>MEMRGGEDVEETHVGEMMQQQQETEKQHPGYPEKQLQEMKLLLNVLSLVSRSVPVPNQLIEKVSSIALNGAAHNLKEEQHDCLQMPPPPADQSGDCCVVGTTTSCDKDAAAAAPPPPPIAPDIEEGLKVCKKDKELQPAAAAAAEGINLLTEAVENEEEEEENEEGKEFPSFFMPGQLLAEFEEAMAEQQSRYKSAALLRREQKERSQRRLTQRSRELQEDSPLYADEKVRQRNLVEQQSLKLMHLQQKVRNDVVAELYLQQTCADPRTHLFDWGLMRIRRRGISSSHFGGPLYAAAAGVSQLSGPHATEADERLRRKREAERQRRLEEEERVRETTRKRKFFNELLNVSREYLLQSQATSKRRKQRNDGIQAWHGKQRQRATRAERLRFQALKSDDQEAYMRLVEESKNERLTTLLSRTDDLLQRLGAMVQQQKNAEPEDTFTKKDKVQRERGSTTGGVHPPPKDAAANAKDTQNNTEIVDMVAVGAAAKKRDLLEGQRQYNSAVHSIEEIVSMQPAMLVGGQLRQYQIEGLQWMLSLYNNNLNGILADEMGLGKTIQTIALLAYLLENKGVAGPHIIIAPKAVLPNWAHELTTWAPSLTVVLYDGRAEERRLLREEHGNDSKFNVLVTHYDLIMRDKAFLKKIRWHYMIVDEGHRLKNHDCMLSRTLVSGYHIRRRLLLTGTPIQNSLQELWSLLNFLLPAIFNSSENFEDWFNAPFTDHSEVSLTEEEQLLVIRRLHQVIRPFLLRRKKAEVEKFLPSKTQVILKCDLSAWQRLYYRQIVESGRVGLDSGTGKSRGLLNTAMQLRKCCNHPYLFLEGRDYDPLHSDELIRSSGKFELLDRLLPKLLITGHRVLLFSQMTRLMDILEDYLELHGFKYLRLDGTTKTEDRGTLLQQFNAPESPIFIFLLSTRAGGLGLNLQTADTVILFDSDWNPQMDQQAEDRAHRIGQKKEVRVFVLVSVGSIEEEILLRAKSKMGIDAKVIQAGLFNTTSTAQERRDMLEEIMKRGTDALGTDVPSEREINRLSARGDNEFQIFEEMDEERRQKEGYCSRLLQEHEVPDWVFLNDPGGGNDDSHHHDSGGQITGKRSRKEVVYTDTLSETQWVKAIEQGTDVQEAVKLQIVKRNKKKQQQLSTGIDADRAVINGVAFSDDEKNTYQDGTETNGATAMIPDQDVVVSVRKRTTLAAESVYSSDLQTQRREVAGAELESSKREKHTRILLRKKKESLQARGGSHGGTSKEGGGAKSRLQIVLRAEKEGGINWNGLRRKRSRPGSTNAEEDFVGEEQKERGRLKHNNRSDDDDDATLEG</sequence>
<comment type="subcellular location">
    <subcellularLocation>
        <location evidence="1">Nucleus</location>
    </subcellularLocation>
</comment>
<reference evidence="8" key="1">
    <citation type="submission" date="2024-02" db="EMBL/GenBank/DDBJ databases">
        <authorList>
            <consortium name="ELIXIR-Norway"/>
            <consortium name="Elixir Norway"/>
        </authorList>
    </citation>
    <scope>NUCLEOTIDE SEQUENCE</scope>
</reference>
<evidence type="ECO:0000259" key="6">
    <source>
        <dbReference type="PROSITE" id="PS51192"/>
    </source>
</evidence>
<dbReference type="SUPFAM" id="SSF52540">
    <property type="entry name" value="P-loop containing nucleoside triphosphate hydrolases"/>
    <property type="match status" value="2"/>
</dbReference>
<dbReference type="SMART" id="SM01314">
    <property type="entry name" value="SnAC"/>
    <property type="match status" value="1"/>
</dbReference>
<dbReference type="PROSITE" id="PS51192">
    <property type="entry name" value="HELICASE_ATP_BIND_1"/>
    <property type="match status" value="1"/>
</dbReference>
<keyword evidence="3" id="KW-0539">Nucleus</keyword>
<dbReference type="InterPro" id="IPR000330">
    <property type="entry name" value="SNF2_N"/>
</dbReference>
<dbReference type="SMART" id="SM00487">
    <property type="entry name" value="DEXDc"/>
    <property type="match status" value="1"/>
</dbReference>
<name>A0ABP0WF24_9BRYO</name>
<feature type="region of interest" description="Disordered" evidence="5">
    <location>
        <begin position="201"/>
        <end position="224"/>
    </location>
</feature>
<feature type="compositionally biased region" description="Basic and acidic residues" evidence="5">
    <location>
        <begin position="201"/>
        <end position="219"/>
    </location>
</feature>
<dbReference type="PROSITE" id="PS51194">
    <property type="entry name" value="HELICASE_CTER"/>
    <property type="match status" value="1"/>
</dbReference>
<feature type="domain" description="Helicase ATP-binding" evidence="6">
    <location>
        <begin position="537"/>
        <end position="703"/>
    </location>
</feature>
<evidence type="ECO:0000313" key="8">
    <source>
        <dbReference type="EMBL" id="CAK9265473.1"/>
    </source>
</evidence>
<evidence type="ECO:0000256" key="4">
    <source>
        <dbReference type="SAM" id="Coils"/>
    </source>
</evidence>
<keyword evidence="4" id="KW-0175">Coiled coil</keyword>
<dbReference type="InterPro" id="IPR014001">
    <property type="entry name" value="Helicase_ATP-bd"/>
</dbReference>
<evidence type="ECO:0000256" key="3">
    <source>
        <dbReference type="ARBA" id="ARBA00023242"/>
    </source>
</evidence>
<dbReference type="Pfam" id="PF14619">
    <property type="entry name" value="SnAC"/>
    <property type="match status" value="1"/>
</dbReference>
<feature type="compositionally biased region" description="Basic and acidic residues" evidence="5">
    <location>
        <begin position="1"/>
        <end position="14"/>
    </location>
</feature>
<evidence type="ECO:0000256" key="1">
    <source>
        <dbReference type="ARBA" id="ARBA00004123"/>
    </source>
</evidence>
<dbReference type="InterPro" id="IPR029295">
    <property type="entry name" value="SnAC"/>
</dbReference>
<dbReference type="Proteomes" id="UP001497444">
    <property type="component" value="Chromosome 17"/>
</dbReference>
<dbReference type="SMART" id="SM00490">
    <property type="entry name" value="HELICc"/>
    <property type="match status" value="1"/>
</dbReference>
<evidence type="ECO:0000256" key="5">
    <source>
        <dbReference type="SAM" id="MobiDB-lite"/>
    </source>
</evidence>
<dbReference type="EMBL" id="OZ020112">
    <property type="protein sequence ID" value="CAK9265473.1"/>
    <property type="molecule type" value="Genomic_DNA"/>
</dbReference>
<dbReference type="InterPro" id="IPR038718">
    <property type="entry name" value="SNF2-like_sf"/>
</dbReference>
<protein>
    <submittedName>
        <fullName evidence="8">Uncharacterized protein</fullName>
    </submittedName>
</protein>
<dbReference type="Pfam" id="PF00176">
    <property type="entry name" value="SNF2-rel_dom"/>
    <property type="match status" value="1"/>
</dbReference>
<keyword evidence="2" id="KW-0378">Hydrolase</keyword>
<dbReference type="InterPro" id="IPR001650">
    <property type="entry name" value="Helicase_C-like"/>
</dbReference>
<feature type="compositionally biased region" description="Gly residues" evidence="5">
    <location>
        <begin position="1234"/>
        <end position="1246"/>
    </location>
</feature>
<feature type="coiled-coil region" evidence="4">
    <location>
        <begin position="140"/>
        <end position="167"/>
    </location>
</feature>
<feature type="region of interest" description="Disordered" evidence="5">
    <location>
        <begin position="1261"/>
        <end position="1310"/>
    </location>
</feature>
<keyword evidence="9" id="KW-1185">Reference proteome</keyword>
<dbReference type="CDD" id="cd18793">
    <property type="entry name" value="SF2_C_SNF"/>
    <property type="match status" value="1"/>
</dbReference>
<evidence type="ECO:0000256" key="2">
    <source>
        <dbReference type="ARBA" id="ARBA00022801"/>
    </source>
</evidence>
<feature type="region of interest" description="Disordered" evidence="5">
    <location>
        <begin position="1"/>
        <end position="30"/>
    </location>
</feature>
<feature type="region of interest" description="Disordered" evidence="5">
    <location>
        <begin position="1225"/>
        <end position="1248"/>
    </location>
</feature>
<feature type="region of interest" description="Disordered" evidence="5">
    <location>
        <begin position="358"/>
        <end position="383"/>
    </location>
</feature>
<dbReference type="Pfam" id="PF00271">
    <property type="entry name" value="Helicase_C"/>
    <property type="match status" value="1"/>
</dbReference>
<dbReference type="InterPro" id="IPR027417">
    <property type="entry name" value="P-loop_NTPase"/>
</dbReference>
<dbReference type="Gene3D" id="3.40.50.300">
    <property type="entry name" value="P-loop containing nucleotide triphosphate hydrolases"/>
    <property type="match status" value="1"/>
</dbReference>
<dbReference type="Gene3D" id="3.40.50.10810">
    <property type="entry name" value="Tandem AAA-ATPase domain"/>
    <property type="match status" value="1"/>
</dbReference>
<feature type="compositionally biased region" description="Acidic residues" evidence="5">
    <location>
        <begin position="1301"/>
        <end position="1310"/>
    </location>
</feature>
<evidence type="ECO:0000313" key="9">
    <source>
        <dbReference type="Proteomes" id="UP001497444"/>
    </source>
</evidence>
<feature type="domain" description="Helicase C-terminal" evidence="7">
    <location>
        <begin position="840"/>
        <end position="1007"/>
    </location>
</feature>
<dbReference type="InterPro" id="IPR049730">
    <property type="entry name" value="SNF2/RAD54-like_C"/>
</dbReference>
<dbReference type="PANTHER" id="PTHR10799">
    <property type="entry name" value="SNF2/RAD54 HELICASE FAMILY"/>
    <property type="match status" value="1"/>
</dbReference>
<evidence type="ECO:0000259" key="7">
    <source>
        <dbReference type="PROSITE" id="PS51194"/>
    </source>
</evidence>
<accession>A0ABP0WF24</accession>
<gene>
    <name evidence="8" type="ORF">CSSPJE1EN1_LOCUS10951</name>
</gene>
<feature type="region of interest" description="Disordered" evidence="5">
    <location>
        <begin position="432"/>
        <end position="473"/>
    </location>
</feature>
<feature type="compositionally biased region" description="Basic and acidic residues" evidence="5">
    <location>
        <begin position="309"/>
        <end position="334"/>
    </location>
</feature>
<proteinExistence type="predicted"/>
<feature type="region of interest" description="Disordered" evidence="5">
    <location>
        <begin position="304"/>
        <end position="334"/>
    </location>
</feature>
<organism evidence="8 9">
    <name type="scientific">Sphagnum jensenii</name>
    <dbReference type="NCBI Taxonomy" id="128206"/>
    <lineage>
        <taxon>Eukaryota</taxon>
        <taxon>Viridiplantae</taxon>
        <taxon>Streptophyta</taxon>
        <taxon>Embryophyta</taxon>
        <taxon>Bryophyta</taxon>
        <taxon>Sphagnophytina</taxon>
        <taxon>Sphagnopsida</taxon>
        <taxon>Sphagnales</taxon>
        <taxon>Sphagnaceae</taxon>
        <taxon>Sphagnum</taxon>
    </lineage>
</organism>